<keyword evidence="5" id="KW-0732">Signal</keyword>
<keyword evidence="9" id="KW-1015">Disulfide bond</keyword>
<keyword evidence="14" id="KW-0175">Coiled coil</keyword>
<organism evidence="18 19">
    <name type="scientific">Heracleum sosnowskyi</name>
    <dbReference type="NCBI Taxonomy" id="360622"/>
    <lineage>
        <taxon>Eukaryota</taxon>
        <taxon>Viridiplantae</taxon>
        <taxon>Streptophyta</taxon>
        <taxon>Embryophyta</taxon>
        <taxon>Tracheophyta</taxon>
        <taxon>Spermatophyta</taxon>
        <taxon>Magnoliopsida</taxon>
        <taxon>eudicotyledons</taxon>
        <taxon>Gunneridae</taxon>
        <taxon>Pentapetalae</taxon>
        <taxon>asterids</taxon>
        <taxon>campanulids</taxon>
        <taxon>Apiales</taxon>
        <taxon>Apiaceae</taxon>
        <taxon>Apioideae</taxon>
        <taxon>apioid superclade</taxon>
        <taxon>Tordylieae</taxon>
        <taxon>Tordyliinae</taxon>
        <taxon>Heracleum</taxon>
    </lineage>
</organism>
<dbReference type="GO" id="GO:0005524">
    <property type="term" value="F:ATP binding"/>
    <property type="evidence" value="ECO:0007669"/>
    <property type="project" value="UniProtKB-KW"/>
</dbReference>
<accession>A0AAD8HXB5</accession>
<feature type="coiled-coil region" evidence="14">
    <location>
        <begin position="429"/>
        <end position="460"/>
    </location>
</feature>
<dbReference type="Gene3D" id="3.30.200.20">
    <property type="entry name" value="Phosphorylase Kinase, domain 1"/>
    <property type="match status" value="1"/>
</dbReference>
<reference evidence="18" key="1">
    <citation type="submission" date="2023-02" db="EMBL/GenBank/DDBJ databases">
        <title>Genome of toxic invasive species Heracleum sosnowskyi carries increased number of genes despite the absence of recent whole-genome duplications.</title>
        <authorList>
            <person name="Schelkunov M."/>
            <person name="Shtratnikova V."/>
            <person name="Makarenko M."/>
            <person name="Klepikova A."/>
            <person name="Omelchenko D."/>
            <person name="Novikova G."/>
            <person name="Obukhova E."/>
            <person name="Bogdanov V."/>
            <person name="Penin A."/>
            <person name="Logacheva M."/>
        </authorList>
    </citation>
    <scope>NUCLEOTIDE SEQUENCE</scope>
    <source>
        <strain evidence="18">Hsosn_3</strain>
        <tissue evidence="18">Leaf</tissue>
    </source>
</reference>
<dbReference type="SUPFAM" id="SSF51110">
    <property type="entry name" value="alpha-D-mannose-specific plant lectins"/>
    <property type="match status" value="1"/>
</dbReference>
<comment type="catalytic activity">
    <reaction evidence="11 13">
        <text>L-threonyl-[protein] + ATP = O-phospho-L-threonyl-[protein] + ADP + H(+)</text>
        <dbReference type="Rhea" id="RHEA:46608"/>
        <dbReference type="Rhea" id="RHEA-COMP:11060"/>
        <dbReference type="Rhea" id="RHEA-COMP:11605"/>
        <dbReference type="ChEBI" id="CHEBI:15378"/>
        <dbReference type="ChEBI" id="CHEBI:30013"/>
        <dbReference type="ChEBI" id="CHEBI:30616"/>
        <dbReference type="ChEBI" id="CHEBI:61977"/>
        <dbReference type="ChEBI" id="CHEBI:456216"/>
        <dbReference type="EC" id="2.7.11.1"/>
    </reaction>
</comment>
<dbReference type="GO" id="GO:0005886">
    <property type="term" value="C:plasma membrane"/>
    <property type="evidence" value="ECO:0007669"/>
    <property type="project" value="UniProtKB-SubCell"/>
</dbReference>
<keyword evidence="7 13" id="KW-0418">Kinase</keyword>
<dbReference type="InterPro" id="IPR001480">
    <property type="entry name" value="Bulb-type_lectin_dom"/>
</dbReference>
<evidence type="ECO:0000256" key="14">
    <source>
        <dbReference type="SAM" id="Coils"/>
    </source>
</evidence>
<dbReference type="Proteomes" id="UP001237642">
    <property type="component" value="Unassembled WGS sequence"/>
</dbReference>
<evidence type="ECO:0000256" key="10">
    <source>
        <dbReference type="ARBA" id="ARBA00023180"/>
    </source>
</evidence>
<keyword evidence="4 13" id="KW-0808">Transferase</keyword>
<dbReference type="GO" id="GO:0048544">
    <property type="term" value="P:recognition of pollen"/>
    <property type="evidence" value="ECO:0007669"/>
    <property type="project" value="InterPro"/>
</dbReference>
<dbReference type="Pfam" id="PF07714">
    <property type="entry name" value="PK_Tyr_Ser-Thr"/>
    <property type="match status" value="1"/>
</dbReference>
<dbReference type="CDD" id="cd01098">
    <property type="entry name" value="PAN_AP_plant"/>
    <property type="match status" value="1"/>
</dbReference>
<keyword evidence="10" id="KW-0325">Glycoprotein</keyword>
<dbReference type="Gene3D" id="1.10.510.10">
    <property type="entry name" value="Transferase(Phosphotransferase) domain 1"/>
    <property type="match status" value="1"/>
</dbReference>
<dbReference type="InterPro" id="IPR000858">
    <property type="entry name" value="S_locus_glycoprot_dom"/>
</dbReference>
<dbReference type="PROSITE" id="PS50948">
    <property type="entry name" value="PAN"/>
    <property type="match status" value="1"/>
</dbReference>
<dbReference type="PROSITE" id="PS00108">
    <property type="entry name" value="PROTEIN_KINASE_ST"/>
    <property type="match status" value="1"/>
</dbReference>
<evidence type="ECO:0000259" key="17">
    <source>
        <dbReference type="PROSITE" id="PS50948"/>
    </source>
</evidence>
<dbReference type="EMBL" id="JAUIZM010000007">
    <property type="protein sequence ID" value="KAK1375202.1"/>
    <property type="molecule type" value="Genomic_DNA"/>
</dbReference>
<dbReference type="InterPro" id="IPR011009">
    <property type="entry name" value="Kinase-like_dom_sf"/>
</dbReference>
<keyword evidence="2" id="KW-0472">Membrane</keyword>
<dbReference type="Pfam" id="PF00954">
    <property type="entry name" value="S_locus_glycop"/>
    <property type="match status" value="1"/>
</dbReference>
<evidence type="ECO:0000256" key="11">
    <source>
        <dbReference type="ARBA" id="ARBA00047899"/>
    </source>
</evidence>
<dbReference type="SMART" id="SM00220">
    <property type="entry name" value="S_TKc"/>
    <property type="match status" value="1"/>
</dbReference>
<dbReference type="SUPFAM" id="SSF57414">
    <property type="entry name" value="Hairpin loop containing domain-like"/>
    <property type="match status" value="1"/>
</dbReference>
<keyword evidence="3 13" id="KW-0723">Serine/threonine-protein kinase</keyword>
<dbReference type="PANTHER" id="PTHR27002">
    <property type="entry name" value="RECEPTOR-LIKE SERINE/THREONINE-PROTEIN KINASE SD1-8"/>
    <property type="match status" value="1"/>
</dbReference>
<evidence type="ECO:0000256" key="12">
    <source>
        <dbReference type="ARBA" id="ARBA00048679"/>
    </source>
</evidence>
<feature type="domain" description="Bulb-type lectin" evidence="16">
    <location>
        <begin position="37"/>
        <end position="163"/>
    </location>
</feature>
<dbReference type="Pfam" id="PF01453">
    <property type="entry name" value="B_lectin"/>
    <property type="match status" value="1"/>
</dbReference>
<dbReference type="InterPro" id="IPR024171">
    <property type="entry name" value="SRK-like_kinase"/>
</dbReference>
<dbReference type="FunFam" id="3.30.200.20:FF:000951">
    <property type="entry name" value="Uncharacterized protein"/>
    <property type="match status" value="1"/>
</dbReference>
<keyword evidence="8 13" id="KW-0067">ATP-binding</keyword>
<feature type="domain" description="Apple" evidence="17">
    <location>
        <begin position="348"/>
        <end position="421"/>
    </location>
</feature>
<comment type="catalytic activity">
    <reaction evidence="12 13">
        <text>L-seryl-[protein] + ATP = O-phospho-L-seryl-[protein] + ADP + H(+)</text>
        <dbReference type="Rhea" id="RHEA:17989"/>
        <dbReference type="Rhea" id="RHEA-COMP:9863"/>
        <dbReference type="Rhea" id="RHEA-COMP:11604"/>
        <dbReference type="ChEBI" id="CHEBI:15378"/>
        <dbReference type="ChEBI" id="CHEBI:29999"/>
        <dbReference type="ChEBI" id="CHEBI:30616"/>
        <dbReference type="ChEBI" id="CHEBI:83421"/>
        <dbReference type="ChEBI" id="CHEBI:456216"/>
        <dbReference type="EC" id="2.7.11.1"/>
    </reaction>
</comment>
<dbReference type="EC" id="2.7.11.1" evidence="13"/>
<evidence type="ECO:0000313" key="18">
    <source>
        <dbReference type="EMBL" id="KAK1375202.1"/>
    </source>
</evidence>
<dbReference type="InterPro" id="IPR003609">
    <property type="entry name" value="Pan_app"/>
</dbReference>
<evidence type="ECO:0000256" key="13">
    <source>
        <dbReference type="PIRNR" id="PIRNR000641"/>
    </source>
</evidence>
<dbReference type="SMART" id="SM00108">
    <property type="entry name" value="B_lectin"/>
    <property type="match status" value="1"/>
</dbReference>
<dbReference type="PROSITE" id="PS50927">
    <property type="entry name" value="BULB_LECTIN"/>
    <property type="match status" value="1"/>
</dbReference>
<dbReference type="PANTHER" id="PTHR27002:SF812">
    <property type="entry name" value="RECEPTOR-LIKE SERINE_THREONINE-PROTEIN KINASE"/>
    <property type="match status" value="1"/>
</dbReference>
<dbReference type="CDD" id="cd14066">
    <property type="entry name" value="STKc_IRAK"/>
    <property type="match status" value="1"/>
</dbReference>
<evidence type="ECO:0000259" key="16">
    <source>
        <dbReference type="PROSITE" id="PS50927"/>
    </source>
</evidence>
<sequence length="814" mass="91570">MQLFKKMVPATKLGSFQLRMILTFLYIFSNLKVGAGLDILSPGRPLYSNETLISKRSKCALGFFSPGNSTNIYVGIWYNTFIYDRQILWVANREAPIRSVSDNSRLEVSEDGTLILFNDLNEKIWVVNNSVGSSSVSTTGLLLDDANFVISDGMSRIWQSFDYPTHTWLPGMKLANYRTLTEKRLFLTSWKNPDDPASGNFSLGIEPNERNELFMWTNITKKIWGSGPWNGQHFSSFPTNFIQFNFIMDSQETSFKYYLDESIPSIFVLSHDGKINELVWSERADDWNTFSSQPVGDCGFALCGPNGLCSTNSTPPCQCLDGFKPNNREDWRLAYWYFGCTRIKPLQCHDIGFRHMVGISMPANPETLNLNSTYACQLACLGNCSCTAYSFSNGSCSLWTGDLLDMRSSGNSQAGFYLRFSKIPSSGVLKKKKRRIFRAKNRKKKEAEEANENILFLDLETSTKQNTDSKSTIANSTMEEKKIFNLPRFSFSSISAATNNFSPANKLGEGGFGPVFKGNLLGGHSVAVKRLSKRSGQGLEELRNETVLIAKLQHRNLVRILGCCIEEDEKILIYEYMSNKSLDHFLFDPSKQDLLDWRIRVQIIEGITQGLLYLHLHSRLRIVHRDLKASNILLDDKMNPKISDFGMARIFGGDELQANTNRIVGTYGYMSPEYAMEGLFSIKSDVFAFGVLLLEILSGRKNTGFRHSDCLSLLGYAWELWKADRVLELVDSNLEIPYSFVPVRLIHVGLLCVQESPEDRPTMSDVLAMFSNEHIQLVSPRRPAFTSGGSSGTGIDKADNVSVNNLTASVIKGR</sequence>
<reference evidence="18" key="2">
    <citation type="submission" date="2023-05" db="EMBL/GenBank/DDBJ databases">
        <authorList>
            <person name="Schelkunov M.I."/>
        </authorList>
    </citation>
    <scope>NUCLEOTIDE SEQUENCE</scope>
    <source>
        <strain evidence="18">Hsosn_3</strain>
        <tissue evidence="18">Leaf</tissue>
    </source>
</reference>
<evidence type="ECO:0000256" key="2">
    <source>
        <dbReference type="ARBA" id="ARBA00022475"/>
    </source>
</evidence>
<dbReference type="AlphaFoldDB" id="A0AAD8HXB5"/>
<evidence type="ECO:0000256" key="9">
    <source>
        <dbReference type="ARBA" id="ARBA00023157"/>
    </source>
</evidence>
<protein>
    <recommendedName>
        <fullName evidence="13">Receptor-like serine/threonine-protein kinase</fullName>
        <ecNumber evidence="13">2.7.11.1</ecNumber>
    </recommendedName>
</protein>
<evidence type="ECO:0000256" key="8">
    <source>
        <dbReference type="ARBA" id="ARBA00022840"/>
    </source>
</evidence>
<name>A0AAD8HXB5_9APIA</name>
<dbReference type="PIRSF" id="PIRSF000641">
    <property type="entry name" value="SRK"/>
    <property type="match status" value="1"/>
</dbReference>
<dbReference type="FunFam" id="1.10.510.10:FF:000060">
    <property type="entry name" value="G-type lectin S-receptor-like serine/threonine-protein kinase"/>
    <property type="match status" value="1"/>
</dbReference>
<evidence type="ECO:0000256" key="7">
    <source>
        <dbReference type="ARBA" id="ARBA00022777"/>
    </source>
</evidence>
<keyword evidence="6 13" id="KW-0547">Nucleotide-binding</keyword>
<dbReference type="SUPFAM" id="SSF56112">
    <property type="entry name" value="Protein kinase-like (PK-like)"/>
    <property type="match status" value="1"/>
</dbReference>
<evidence type="ECO:0000256" key="3">
    <source>
        <dbReference type="ARBA" id="ARBA00022527"/>
    </source>
</evidence>
<evidence type="ECO:0000256" key="1">
    <source>
        <dbReference type="ARBA" id="ARBA00004251"/>
    </source>
</evidence>
<keyword evidence="19" id="KW-1185">Reference proteome</keyword>
<dbReference type="InterPro" id="IPR001245">
    <property type="entry name" value="Ser-Thr/Tyr_kinase_cat_dom"/>
</dbReference>
<dbReference type="InterPro" id="IPR000719">
    <property type="entry name" value="Prot_kinase_dom"/>
</dbReference>
<dbReference type="InterPro" id="IPR036426">
    <property type="entry name" value="Bulb-type_lectin_dom_sf"/>
</dbReference>
<comment type="subcellular location">
    <subcellularLocation>
        <location evidence="1">Cell membrane</location>
        <topology evidence="1">Single-pass type I membrane protein</topology>
    </subcellularLocation>
</comment>
<feature type="domain" description="Protein kinase" evidence="15">
    <location>
        <begin position="501"/>
        <end position="777"/>
    </location>
</feature>
<dbReference type="Pfam" id="PF08276">
    <property type="entry name" value="PAN_2"/>
    <property type="match status" value="1"/>
</dbReference>
<evidence type="ECO:0000313" key="19">
    <source>
        <dbReference type="Proteomes" id="UP001237642"/>
    </source>
</evidence>
<dbReference type="Gene3D" id="2.90.10.10">
    <property type="entry name" value="Bulb-type lectin domain"/>
    <property type="match status" value="1"/>
</dbReference>
<comment type="similarity">
    <text evidence="13">Belongs to the protein kinase superfamily. Ser/Thr protein kinase family.</text>
</comment>
<proteinExistence type="inferred from homology"/>
<dbReference type="PROSITE" id="PS50011">
    <property type="entry name" value="PROTEIN_KINASE_DOM"/>
    <property type="match status" value="1"/>
</dbReference>
<comment type="caution">
    <text evidence="18">The sequence shown here is derived from an EMBL/GenBank/DDBJ whole genome shotgun (WGS) entry which is preliminary data.</text>
</comment>
<keyword evidence="18" id="KW-0675">Receptor</keyword>
<keyword evidence="2" id="KW-1003">Cell membrane</keyword>
<evidence type="ECO:0000256" key="6">
    <source>
        <dbReference type="ARBA" id="ARBA00022741"/>
    </source>
</evidence>
<dbReference type="SMART" id="SM00473">
    <property type="entry name" value="PAN_AP"/>
    <property type="match status" value="1"/>
</dbReference>
<dbReference type="GO" id="GO:0004674">
    <property type="term" value="F:protein serine/threonine kinase activity"/>
    <property type="evidence" value="ECO:0007669"/>
    <property type="project" value="UniProtKB-KW"/>
</dbReference>
<dbReference type="CDD" id="cd00028">
    <property type="entry name" value="B_lectin"/>
    <property type="match status" value="1"/>
</dbReference>
<dbReference type="InterPro" id="IPR008271">
    <property type="entry name" value="Ser/Thr_kinase_AS"/>
</dbReference>
<gene>
    <name evidence="18" type="ORF">POM88_031395</name>
</gene>
<evidence type="ECO:0000259" key="15">
    <source>
        <dbReference type="PROSITE" id="PS50011"/>
    </source>
</evidence>
<evidence type="ECO:0000256" key="5">
    <source>
        <dbReference type="ARBA" id="ARBA00022729"/>
    </source>
</evidence>
<evidence type="ECO:0000256" key="4">
    <source>
        <dbReference type="ARBA" id="ARBA00022679"/>
    </source>
</evidence>